<keyword evidence="2" id="KW-1185">Reference proteome</keyword>
<evidence type="ECO:0000313" key="2">
    <source>
        <dbReference type="Proteomes" id="UP000320300"/>
    </source>
</evidence>
<dbReference type="Proteomes" id="UP000320300">
    <property type="component" value="Unassembled WGS sequence"/>
</dbReference>
<organism evidence="1 2">
    <name type="scientific">Pedobacter westerhofensis</name>
    <dbReference type="NCBI Taxonomy" id="425512"/>
    <lineage>
        <taxon>Bacteria</taxon>
        <taxon>Pseudomonadati</taxon>
        <taxon>Bacteroidota</taxon>
        <taxon>Sphingobacteriia</taxon>
        <taxon>Sphingobacteriales</taxon>
        <taxon>Sphingobacteriaceae</taxon>
        <taxon>Pedobacter</taxon>
    </lineage>
</organism>
<sequence length="54" mass="6285">MKNFTDRKVPVRRAIAIMAKNNIQIYEDEAAVILDLLYRISKTYNLDKIKKSAT</sequence>
<name>A0A521E5W7_9SPHI</name>
<reference evidence="1 2" key="1">
    <citation type="submission" date="2017-05" db="EMBL/GenBank/DDBJ databases">
        <authorList>
            <person name="Varghese N."/>
            <person name="Submissions S."/>
        </authorList>
    </citation>
    <scope>NUCLEOTIDE SEQUENCE [LARGE SCALE GENOMIC DNA]</scope>
    <source>
        <strain evidence="1 2">DSM 19036</strain>
    </source>
</reference>
<dbReference type="AlphaFoldDB" id="A0A521E5W7"/>
<protein>
    <submittedName>
        <fullName evidence="1">Uncharacterized protein</fullName>
    </submittedName>
</protein>
<gene>
    <name evidence="1" type="ORF">SAMN06265348_10711</name>
</gene>
<dbReference type="EMBL" id="FXTN01000007">
    <property type="protein sequence ID" value="SMO78771.1"/>
    <property type="molecule type" value="Genomic_DNA"/>
</dbReference>
<accession>A0A521E5W7</accession>
<dbReference type="RefSeq" id="WP_142528857.1">
    <property type="nucleotide sequence ID" value="NZ_CBCSJO010000007.1"/>
</dbReference>
<proteinExistence type="predicted"/>
<evidence type="ECO:0000313" key="1">
    <source>
        <dbReference type="EMBL" id="SMO78771.1"/>
    </source>
</evidence>
<dbReference type="OrthoDB" id="1274648at2"/>